<dbReference type="PANTHER" id="PTHR30472">
    <property type="entry name" value="FERRIC ENTEROBACTIN TRANSPORT SYSTEM PERMEASE PROTEIN"/>
    <property type="match status" value="1"/>
</dbReference>
<dbReference type="GO" id="GO:0022857">
    <property type="term" value="F:transmembrane transporter activity"/>
    <property type="evidence" value="ECO:0007669"/>
    <property type="project" value="InterPro"/>
</dbReference>
<feature type="transmembrane region" description="Helical" evidence="8">
    <location>
        <begin position="102"/>
        <end position="121"/>
    </location>
</feature>
<evidence type="ECO:0000313" key="9">
    <source>
        <dbReference type="EMBL" id="OPX49776.1"/>
    </source>
</evidence>
<evidence type="ECO:0000256" key="6">
    <source>
        <dbReference type="ARBA" id="ARBA00022989"/>
    </source>
</evidence>
<feature type="transmembrane region" description="Helical" evidence="8">
    <location>
        <begin position="161"/>
        <end position="183"/>
    </location>
</feature>
<evidence type="ECO:0000256" key="1">
    <source>
        <dbReference type="ARBA" id="ARBA00004651"/>
    </source>
</evidence>
<evidence type="ECO:0000256" key="3">
    <source>
        <dbReference type="ARBA" id="ARBA00022448"/>
    </source>
</evidence>
<feature type="transmembrane region" description="Helical" evidence="8">
    <location>
        <begin position="252"/>
        <end position="281"/>
    </location>
</feature>
<organism evidence="9 10">
    <name type="scientific">Clostridium thermobutyricum DSM 4928</name>
    <dbReference type="NCBI Taxonomy" id="1121339"/>
    <lineage>
        <taxon>Bacteria</taxon>
        <taxon>Bacillati</taxon>
        <taxon>Bacillota</taxon>
        <taxon>Clostridia</taxon>
        <taxon>Eubacteriales</taxon>
        <taxon>Clostridiaceae</taxon>
        <taxon>Clostridium</taxon>
    </lineage>
</organism>
<proteinExistence type="inferred from homology"/>
<dbReference type="OrthoDB" id="9792889at2"/>
<evidence type="ECO:0000256" key="5">
    <source>
        <dbReference type="ARBA" id="ARBA00022692"/>
    </source>
</evidence>
<dbReference type="EMBL" id="LTAY01000021">
    <property type="protein sequence ID" value="OPX49776.1"/>
    <property type="molecule type" value="Genomic_DNA"/>
</dbReference>
<dbReference type="GO" id="GO:0005886">
    <property type="term" value="C:plasma membrane"/>
    <property type="evidence" value="ECO:0007669"/>
    <property type="project" value="UniProtKB-SubCell"/>
</dbReference>
<keyword evidence="4" id="KW-1003">Cell membrane</keyword>
<dbReference type="AlphaFoldDB" id="A0A1V4SY61"/>
<dbReference type="InterPro" id="IPR037294">
    <property type="entry name" value="ABC_BtuC-like"/>
</dbReference>
<dbReference type="RefSeq" id="WP_080021859.1">
    <property type="nucleotide sequence ID" value="NZ_LTAY01000021.1"/>
</dbReference>
<gene>
    <name evidence="9" type="primary">hmuU_2</name>
    <name evidence="9" type="ORF">CLTHE_05070</name>
</gene>
<feature type="transmembrane region" description="Helical" evidence="8">
    <location>
        <begin position="127"/>
        <end position="149"/>
    </location>
</feature>
<dbReference type="Proteomes" id="UP000191448">
    <property type="component" value="Unassembled WGS sequence"/>
</dbReference>
<evidence type="ECO:0000256" key="4">
    <source>
        <dbReference type="ARBA" id="ARBA00022475"/>
    </source>
</evidence>
<dbReference type="Gene3D" id="1.10.3470.10">
    <property type="entry name" value="ABC transporter involved in vitamin B12 uptake, BtuC"/>
    <property type="match status" value="1"/>
</dbReference>
<dbReference type="CDD" id="cd06550">
    <property type="entry name" value="TM_ABC_iron-siderophores_like"/>
    <property type="match status" value="1"/>
</dbReference>
<feature type="transmembrane region" description="Helical" evidence="8">
    <location>
        <begin position="203"/>
        <end position="224"/>
    </location>
</feature>
<keyword evidence="5 8" id="KW-0812">Transmembrane</keyword>
<evidence type="ECO:0000256" key="2">
    <source>
        <dbReference type="ARBA" id="ARBA00007935"/>
    </source>
</evidence>
<comment type="similarity">
    <text evidence="2">Belongs to the binding-protein-dependent transport system permease family. FecCD subfamily.</text>
</comment>
<reference evidence="9 10" key="1">
    <citation type="submission" date="2016-02" db="EMBL/GenBank/DDBJ databases">
        <title>Genome sequence of Clostridium thermobutyricum DSM 4928.</title>
        <authorList>
            <person name="Poehlein A."/>
            <person name="Daniel R."/>
        </authorList>
    </citation>
    <scope>NUCLEOTIDE SEQUENCE [LARGE SCALE GENOMIC DNA]</scope>
    <source>
        <strain evidence="9 10">DSM 4928</strain>
    </source>
</reference>
<dbReference type="InterPro" id="IPR000522">
    <property type="entry name" value="ABC_transptr_permease_BtuC"/>
</dbReference>
<dbReference type="PANTHER" id="PTHR30472:SF18">
    <property type="entry name" value="IRON(III) DICITRATE ABC TRANSPORTER,PERMEASE PROTEIN"/>
    <property type="match status" value="1"/>
</dbReference>
<keyword evidence="7 8" id="KW-0472">Membrane</keyword>
<evidence type="ECO:0000313" key="10">
    <source>
        <dbReference type="Proteomes" id="UP000191448"/>
    </source>
</evidence>
<dbReference type="GO" id="GO:0033214">
    <property type="term" value="P:siderophore-iron import into cell"/>
    <property type="evidence" value="ECO:0007669"/>
    <property type="project" value="TreeGrafter"/>
</dbReference>
<protein>
    <submittedName>
        <fullName evidence="9">Hemin transport system permease protein HmuU</fullName>
    </submittedName>
</protein>
<sequence>MGTKIKKDFFFWVILLIMLLVISIILGIAFGSTNISPKVVYEFLISKFTGTDIQIEIPKSVGTIIWEIRLPRTLLAGITGGALALCGVLMQCITRNSISDPYILGISSGASAGAVSVIVFGGSLAGMLGVAGGAFIGAIVCGILVFIIGTQLGKTSSTTRLVLSGLALSTIFSAITNLLIYSAENSNQAKSAMFWIMGSLGGAKWKVIWFPLIVLLIVFIISLILSKSLDLLLFGNDSAIMLGMNVKLVKSIILFISILLISVVVSLTGAIGFIGLVVPHIARNITGTNHKRLIILSVLLGSVFLIVSDLIARVLFSPREIPIGIITALIGGPFFLWLIAKNNYSFGGKK</sequence>
<feature type="transmembrane region" description="Helical" evidence="8">
    <location>
        <begin position="73"/>
        <end position="90"/>
    </location>
</feature>
<evidence type="ECO:0000256" key="8">
    <source>
        <dbReference type="SAM" id="Phobius"/>
    </source>
</evidence>
<feature type="transmembrane region" description="Helical" evidence="8">
    <location>
        <begin position="293"/>
        <end position="315"/>
    </location>
</feature>
<feature type="transmembrane region" description="Helical" evidence="8">
    <location>
        <begin position="321"/>
        <end position="340"/>
    </location>
</feature>
<dbReference type="Pfam" id="PF01032">
    <property type="entry name" value="FecCD"/>
    <property type="match status" value="1"/>
</dbReference>
<keyword evidence="3" id="KW-0813">Transport</keyword>
<feature type="transmembrane region" description="Helical" evidence="8">
    <location>
        <begin position="9"/>
        <end position="30"/>
    </location>
</feature>
<accession>A0A1V4SY61</accession>
<comment type="caution">
    <text evidence="9">The sequence shown here is derived from an EMBL/GenBank/DDBJ whole genome shotgun (WGS) entry which is preliminary data.</text>
</comment>
<dbReference type="FunFam" id="1.10.3470.10:FF:000001">
    <property type="entry name" value="Vitamin B12 ABC transporter permease BtuC"/>
    <property type="match status" value="1"/>
</dbReference>
<keyword evidence="6 8" id="KW-1133">Transmembrane helix</keyword>
<name>A0A1V4SY61_9CLOT</name>
<dbReference type="SUPFAM" id="SSF81345">
    <property type="entry name" value="ABC transporter involved in vitamin B12 uptake, BtuC"/>
    <property type="match status" value="1"/>
</dbReference>
<comment type="subcellular location">
    <subcellularLocation>
        <location evidence="1">Cell membrane</location>
        <topology evidence="1">Multi-pass membrane protein</topology>
    </subcellularLocation>
</comment>
<evidence type="ECO:0000256" key="7">
    <source>
        <dbReference type="ARBA" id="ARBA00023136"/>
    </source>
</evidence>